<organism evidence="1 2">
    <name type="scientific">Halodurantibacterium flavum</name>
    <dbReference type="NCBI Taxonomy" id="1382802"/>
    <lineage>
        <taxon>Bacteria</taxon>
        <taxon>Pseudomonadati</taxon>
        <taxon>Pseudomonadota</taxon>
        <taxon>Alphaproteobacteria</taxon>
        <taxon>Rhodobacterales</taxon>
        <taxon>Paracoccaceae</taxon>
        <taxon>Halodurantibacterium</taxon>
    </lineage>
</organism>
<proteinExistence type="predicted"/>
<evidence type="ECO:0000313" key="2">
    <source>
        <dbReference type="Proteomes" id="UP001597353"/>
    </source>
</evidence>
<dbReference type="EMBL" id="JBHUGH010000001">
    <property type="protein sequence ID" value="MFD1910605.1"/>
    <property type="molecule type" value="Genomic_DNA"/>
</dbReference>
<dbReference type="Proteomes" id="UP001597353">
    <property type="component" value="Unassembled WGS sequence"/>
</dbReference>
<name>A0ABW4RZ43_9RHOB</name>
<dbReference type="RefSeq" id="WP_390258370.1">
    <property type="nucleotide sequence ID" value="NZ_JBHUGH010000001.1"/>
</dbReference>
<reference evidence="2" key="1">
    <citation type="journal article" date="2019" name="Int. J. Syst. Evol. Microbiol.">
        <title>The Global Catalogue of Microorganisms (GCM) 10K type strain sequencing project: providing services to taxonomists for standard genome sequencing and annotation.</title>
        <authorList>
            <consortium name="The Broad Institute Genomics Platform"/>
            <consortium name="The Broad Institute Genome Sequencing Center for Infectious Disease"/>
            <person name="Wu L."/>
            <person name="Ma J."/>
        </authorList>
    </citation>
    <scope>NUCLEOTIDE SEQUENCE [LARGE SCALE GENOMIC DNA]</scope>
    <source>
        <strain evidence="2">CGMCC 4.7242</strain>
    </source>
</reference>
<accession>A0ABW4RZ43</accession>
<keyword evidence="2" id="KW-1185">Reference proteome</keyword>
<comment type="caution">
    <text evidence="1">The sequence shown here is derived from an EMBL/GenBank/DDBJ whole genome shotgun (WGS) entry which is preliminary data.</text>
</comment>
<protein>
    <submittedName>
        <fullName evidence="1">Uncharacterized protein</fullName>
    </submittedName>
</protein>
<gene>
    <name evidence="1" type="ORF">ACFSGJ_00070</name>
</gene>
<sequence length="296" mass="33435">MAGTGITPSDPDQPRQCLRIAVAADAHPATATEMQTSAACGAGASLIRGYSEKVEARLGEFQSGDEILNEIERIKDELRPIVNDISDAKAGRIRIVWPRHDLGMEPKMNSEKYWWVRGKIDHRKMGLNVTDHTPSFNLHAFYENPDYVEKLKSWGIDYEWTNGKEEYRPHFPFVTSGVLCCSAGLFNSLPLAAEQTVSFRVSIDGEEYVVFRPALVVENLDMSRSTYRTLSLGSLTDFSEVVLATQPEENMKMFALKHKAQRLFLIIVCDEFHQFYNDRGLTGLTFKEAWPCDTTT</sequence>
<evidence type="ECO:0000313" key="1">
    <source>
        <dbReference type="EMBL" id="MFD1910605.1"/>
    </source>
</evidence>